<accession>A0ABW5ZPG2</accession>
<dbReference type="Proteomes" id="UP001597561">
    <property type="component" value="Unassembled WGS sequence"/>
</dbReference>
<dbReference type="EMBL" id="JBHUPG010000032">
    <property type="protein sequence ID" value="MFD2913547.1"/>
    <property type="molecule type" value="Genomic_DNA"/>
</dbReference>
<dbReference type="InterPro" id="IPR010998">
    <property type="entry name" value="Integrase_recombinase_N"/>
</dbReference>
<dbReference type="InterPro" id="IPR011010">
    <property type="entry name" value="DNA_brk_join_enz"/>
</dbReference>
<evidence type="ECO:0000313" key="8">
    <source>
        <dbReference type="Proteomes" id="UP001597561"/>
    </source>
</evidence>
<dbReference type="InterPro" id="IPR044068">
    <property type="entry name" value="CB"/>
</dbReference>
<evidence type="ECO:0000256" key="2">
    <source>
        <dbReference type="ARBA" id="ARBA00023125"/>
    </source>
</evidence>
<dbReference type="PROSITE" id="PS51900">
    <property type="entry name" value="CB"/>
    <property type="match status" value="1"/>
</dbReference>
<protein>
    <submittedName>
        <fullName evidence="7">Tyrosine-type recombinase/integrase</fullName>
    </submittedName>
</protein>
<organism evidence="7 8">
    <name type="scientific">Jeotgalibacillus terrae</name>
    <dbReference type="NCBI Taxonomy" id="587735"/>
    <lineage>
        <taxon>Bacteria</taxon>
        <taxon>Bacillati</taxon>
        <taxon>Bacillota</taxon>
        <taxon>Bacilli</taxon>
        <taxon>Bacillales</taxon>
        <taxon>Caryophanaceae</taxon>
        <taxon>Jeotgalibacillus</taxon>
    </lineage>
</organism>
<dbReference type="CDD" id="cd01189">
    <property type="entry name" value="INT_ICEBs1_C_like"/>
    <property type="match status" value="1"/>
</dbReference>
<dbReference type="InterPro" id="IPR002104">
    <property type="entry name" value="Integrase_catalytic"/>
</dbReference>
<evidence type="ECO:0000259" key="6">
    <source>
        <dbReference type="PROSITE" id="PS51900"/>
    </source>
</evidence>
<keyword evidence="8" id="KW-1185">Reference proteome</keyword>
<keyword evidence="3" id="KW-0233">DNA recombination</keyword>
<dbReference type="PANTHER" id="PTHR30349:SF64">
    <property type="entry name" value="PROPHAGE INTEGRASE INTD-RELATED"/>
    <property type="match status" value="1"/>
</dbReference>
<dbReference type="Pfam" id="PF00589">
    <property type="entry name" value="Phage_integrase"/>
    <property type="match status" value="1"/>
</dbReference>
<evidence type="ECO:0000256" key="4">
    <source>
        <dbReference type="PROSITE-ProRule" id="PRU01248"/>
    </source>
</evidence>
<dbReference type="PANTHER" id="PTHR30349">
    <property type="entry name" value="PHAGE INTEGRASE-RELATED"/>
    <property type="match status" value="1"/>
</dbReference>
<feature type="domain" description="Tyr recombinase" evidence="5">
    <location>
        <begin position="95"/>
        <end position="295"/>
    </location>
</feature>
<name>A0ABW5ZPG2_9BACL</name>
<sequence>MSIYEQSVKPGTLYIRKKALKKVLPLWGHRKIEDINYRTYQSLITDLSKNYSRNYVESIHHSLSLIFKFAEREKLIYEIPCHNVVFKKEYSDANKFENFLEKDKLNEFLRIAKNSNKKNDFIIFYTLALTGLRIGELMALRWEDINLKDKFLTVNHTLYNPTNNENKYLLDTPKTEKSRRKVPLADVLVKELDKYKKDIEAKYKTQTNKNFVFFKNEYKPLTHTYMRNRLKALLKKWDYDHPITLHSFRHTFASLLIEQKESVINVAELLGHSDTTITTKIYTHLTNTRHLEMQSSLSNFAATLEL</sequence>
<evidence type="ECO:0000259" key="5">
    <source>
        <dbReference type="PROSITE" id="PS51898"/>
    </source>
</evidence>
<dbReference type="SUPFAM" id="SSF56349">
    <property type="entry name" value="DNA breaking-rejoining enzymes"/>
    <property type="match status" value="1"/>
</dbReference>
<dbReference type="Gene3D" id="1.10.443.10">
    <property type="entry name" value="Intergrase catalytic core"/>
    <property type="match status" value="1"/>
</dbReference>
<evidence type="ECO:0000256" key="1">
    <source>
        <dbReference type="ARBA" id="ARBA00008857"/>
    </source>
</evidence>
<gene>
    <name evidence="7" type="ORF">ACFS5P_16790</name>
</gene>
<evidence type="ECO:0000256" key="3">
    <source>
        <dbReference type="ARBA" id="ARBA00023172"/>
    </source>
</evidence>
<dbReference type="RefSeq" id="WP_204730971.1">
    <property type="nucleotide sequence ID" value="NZ_JAFBDK010000032.1"/>
</dbReference>
<dbReference type="PROSITE" id="PS51898">
    <property type="entry name" value="TYR_RECOMBINASE"/>
    <property type="match status" value="1"/>
</dbReference>
<dbReference type="InterPro" id="IPR050090">
    <property type="entry name" value="Tyrosine_recombinase_XerCD"/>
</dbReference>
<comment type="similarity">
    <text evidence="1">Belongs to the 'phage' integrase family.</text>
</comment>
<keyword evidence="2 4" id="KW-0238">DNA-binding</keyword>
<reference evidence="8" key="1">
    <citation type="journal article" date="2019" name="Int. J. Syst. Evol. Microbiol.">
        <title>The Global Catalogue of Microorganisms (GCM) 10K type strain sequencing project: providing services to taxonomists for standard genome sequencing and annotation.</title>
        <authorList>
            <consortium name="The Broad Institute Genomics Platform"/>
            <consortium name="The Broad Institute Genome Sequencing Center for Infectious Disease"/>
            <person name="Wu L."/>
            <person name="Ma J."/>
        </authorList>
    </citation>
    <scope>NUCLEOTIDE SEQUENCE [LARGE SCALE GENOMIC DNA]</scope>
    <source>
        <strain evidence="8">KCTC 13528</strain>
    </source>
</reference>
<comment type="caution">
    <text evidence="7">The sequence shown here is derived from an EMBL/GenBank/DDBJ whole genome shotgun (WGS) entry which is preliminary data.</text>
</comment>
<dbReference type="Gene3D" id="1.10.150.130">
    <property type="match status" value="1"/>
</dbReference>
<feature type="domain" description="Core-binding (CB)" evidence="6">
    <location>
        <begin position="1"/>
        <end position="71"/>
    </location>
</feature>
<proteinExistence type="inferred from homology"/>
<dbReference type="InterPro" id="IPR013762">
    <property type="entry name" value="Integrase-like_cat_sf"/>
</dbReference>
<evidence type="ECO:0000313" key="7">
    <source>
        <dbReference type="EMBL" id="MFD2913547.1"/>
    </source>
</evidence>